<keyword evidence="1" id="KW-1133">Transmembrane helix</keyword>
<feature type="transmembrane region" description="Helical" evidence="1">
    <location>
        <begin position="47"/>
        <end position="65"/>
    </location>
</feature>
<organism evidence="2 3">
    <name type="scientific">Methanobrevibacter thaueri</name>
    <dbReference type="NCBI Taxonomy" id="190975"/>
    <lineage>
        <taxon>Archaea</taxon>
        <taxon>Methanobacteriati</taxon>
        <taxon>Methanobacteriota</taxon>
        <taxon>Methanomada group</taxon>
        <taxon>Methanobacteria</taxon>
        <taxon>Methanobacteriales</taxon>
        <taxon>Methanobacteriaceae</taxon>
        <taxon>Methanobrevibacter</taxon>
    </lineage>
</organism>
<keyword evidence="1" id="KW-0472">Membrane</keyword>
<keyword evidence="1" id="KW-0812">Transmembrane</keyword>
<dbReference type="AlphaFoldDB" id="A0A8T3VEJ3"/>
<feature type="transmembrane region" description="Helical" evidence="1">
    <location>
        <begin position="12"/>
        <end position="35"/>
    </location>
</feature>
<accession>A0A8T3VEJ3</accession>
<proteinExistence type="predicted"/>
<evidence type="ECO:0000313" key="3">
    <source>
        <dbReference type="Proteomes" id="UP000783037"/>
    </source>
</evidence>
<protein>
    <submittedName>
        <fullName evidence="2">Uncharacterized protein</fullName>
    </submittedName>
</protein>
<dbReference type="EMBL" id="SUTK01000017">
    <property type="protein sequence ID" value="MBE6501775.1"/>
    <property type="molecule type" value="Genomic_DNA"/>
</dbReference>
<gene>
    <name evidence="2" type="ORF">E7Z79_04975</name>
</gene>
<comment type="caution">
    <text evidence="2">The sequence shown here is derived from an EMBL/GenBank/DDBJ whole genome shotgun (WGS) entry which is preliminary data.</text>
</comment>
<sequence length="66" mass="7484">MENEGTIAIPIIGYIIAVISPIIGLVYGAVLVFFKKDTPLYQKHGRFIIYFAIVLFIIDLILRFVL</sequence>
<evidence type="ECO:0000256" key="1">
    <source>
        <dbReference type="SAM" id="Phobius"/>
    </source>
</evidence>
<dbReference type="Proteomes" id="UP000783037">
    <property type="component" value="Unassembled WGS sequence"/>
</dbReference>
<reference evidence="2" key="1">
    <citation type="submission" date="2019-04" db="EMBL/GenBank/DDBJ databases">
        <title>Evolution of Biomass-Degrading Anaerobic Consortia Revealed by Metagenomics.</title>
        <authorList>
            <person name="Peng X."/>
        </authorList>
    </citation>
    <scope>NUCLEOTIDE SEQUENCE</scope>
    <source>
        <strain evidence="2">SIG18</strain>
    </source>
</reference>
<evidence type="ECO:0000313" key="2">
    <source>
        <dbReference type="EMBL" id="MBE6501775.1"/>
    </source>
</evidence>
<name>A0A8T3VEJ3_9EURY</name>
<dbReference type="RefSeq" id="WP_303738878.1">
    <property type="nucleotide sequence ID" value="NZ_SUTK01000017.1"/>
</dbReference>